<proteinExistence type="predicted"/>
<evidence type="ECO:0000313" key="1">
    <source>
        <dbReference type="EMBL" id="OOM77946.1"/>
    </source>
</evidence>
<gene>
    <name evidence="1" type="ORF">CLPUN_21190</name>
</gene>
<evidence type="ECO:0000313" key="2">
    <source>
        <dbReference type="Proteomes" id="UP000190890"/>
    </source>
</evidence>
<dbReference type="Proteomes" id="UP000190890">
    <property type="component" value="Unassembled WGS sequence"/>
</dbReference>
<comment type="caution">
    <text evidence="1">The sequence shown here is derived from an EMBL/GenBank/DDBJ whole genome shotgun (WGS) entry which is preliminary data.</text>
</comment>
<evidence type="ECO:0008006" key="3">
    <source>
        <dbReference type="Google" id="ProtNLM"/>
    </source>
</evidence>
<keyword evidence="2" id="KW-1185">Reference proteome</keyword>
<organism evidence="1 2">
    <name type="scientific">Clostridium puniceum</name>
    <dbReference type="NCBI Taxonomy" id="29367"/>
    <lineage>
        <taxon>Bacteria</taxon>
        <taxon>Bacillati</taxon>
        <taxon>Bacillota</taxon>
        <taxon>Clostridia</taxon>
        <taxon>Eubacteriales</taxon>
        <taxon>Clostridiaceae</taxon>
        <taxon>Clostridium</taxon>
    </lineage>
</organism>
<protein>
    <recommendedName>
        <fullName evidence="3">PglD N-terminal domain-containing protein</fullName>
    </recommendedName>
</protein>
<sequence length="41" mass="4728">MKTNIILFGASKLGINVYNMLSNKYNIIYFTDNDEKNGEIK</sequence>
<dbReference type="AlphaFoldDB" id="A0A1S8TJV6"/>
<name>A0A1S8TJV6_9CLOT</name>
<accession>A0A1S8TJV6</accession>
<dbReference type="STRING" id="29367.CLPUN_21190"/>
<dbReference type="RefSeq" id="WP_278281621.1">
    <property type="nucleotide sequence ID" value="NZ_LZZM01000138.1"/>
</dbReference>
<dbReference type="EMBL" id="LZZM01000138">
    <property type="protein sequence ID" value="OOM77946.1"/>
    <property type="molecule type" value="Genomic_DNA"/>
</dbReference>
<reference evidence="1 2" key="1">
    <citation type="submission" date="2016-05" db="EMBL/GenBank/DDBJ databases">
        <title>Microbial solvent formation.</title>
        <authorList>
            <person name="Poehlein A."/>
            <person name="Montoya Solano J.D."/>
            <person name="Flitsch S."/>
            <person name="Krabben P."/>
            <person name="Duerre P."/>
            <person name="Daniel R."/>
        </authorList>
    </citation>
    <scope>NUCLEOTIDE SEQUENCE [LARGE SCALE GENOMIC DNA]</scope>
    <source>
        <strain evidence="1 2">DSM 2619</strain>
    </source>
</reference>